<proteinExistence type="predicted"/>
<sequence length="93" mass="10062">MNIASSTLYINFLLDRTGHSLLNLIVKQGLTTVKGIALCFPFPIAIAPAPYICCYRSSMLVGQAAVVNLDLMHASQNIIISSCTILEHFPPNA</sequence>
<accession>A0ABP0Z7E8</accession>
<keyword evidence="2" id="KW-1185">Reference proteome</keyword>
<organism evidence="1 2">
    <name type="scientific">Citrullus colocynthis</name>
    <name type="common">colocynth</name>
    <dbReference type="NCBI Taxonomy" id="252529"/>
    <lineage>
        <taxon>Eukaryota</taxon>
        <taxon>Viridiplantae</taxon>
        <taxon>Streptophyta</taxon>
        <taxon>Embryophyta</taxon>
        <taxon>Tracheophyta</taxon>
        <taxon>Spermatophyta</taxon>
        <taxon>Magnoliopsida</taxon>
        <taxon>eudicotyledons</taxon>
        <taxon>Gunneridae</taxon>
        <taxon>Pentapetalae</taxon>
        <taxon>rosids</taxon>
        <taxon>fabids</taxon>
        <taxon>Cucurbitales</taxon>
        <taxon>Cucurbitaceae</taxon>
        <taxon>Benincaseae</taxon>
        <taxon>Citrullus</taxon>
    </lineage>
</organism>
<protein>
    <submittedName>
        <fullName evidence="1">Uncharacterized protein</fullName>
    </submittedName>
</protein>
<evidence type="ECO:0000313" key="1">
    <source>
        <dbReference type="EMBL" id="CAK9327231.1"/>
    </source>
</evidence>
<evidence type="ECO:0000313" key="2">
    <source>
        <dbReference type="Proteomes" id="UP001642487"/>
    </source>
</evidence>
<dbReference type="EMBL" id="OZ021742">
    <property type="protein sequence ID" value="CAK9327231.1"/>
    <property type="molecule type" value="Genomic_DNA"/>
</dbReference>
<name>A0ABP0Z7E8_9ROSI</name>
<gene>
    <name evidence="1" type="ORF">CITCOLO1_LOCUS19603</name>
</gene>
<reference evidence="1 2" key="1">
    <citation type="submission" date="2024-03" db="EMBL/GenBank/DDBJ databases">
        <authorList>
            <person name="Gkanogiannis A."/>
            <person name="Becerra Lopez-Lavalle L."/>
        </authorList>
    </citation>
    <scope>NUCLEOTIDE SEQUENCE [LARGE SCALE GENOMIC DNA]</scope>
</reference>
<dbReference type="Proteomes" id="UP001642487">
    <property type="component" value="Chromosome 8"/>
</dbReference>